<dbReference type="PANTHER" id="PTHR40078">
    <property type="entry name" value="INTEGRAL MEMBRANE PROTEIN-RELATED"/>
    <property type="match status" value="1"/>
</dbReference>
<evidence type="ECO:0000256" key="1">
    <source>
        <dbReference type="SAM" id="Phobius"/>
    </source>
</evidence>
<feature type="transmembrane region" description="Helical" evidence="1">
    <location>
        <begin position="180"/>
        <end position="199"/>
    </location>
</feature>
<feature type="transmembrane region" description="Helical" evidence="1">
    <location>
        <begin position="81"/>
        <end position="102"/>
    </location>
</feature>
<dbReference type="PANTHER" id="PTHR40078:SF1">
    <property type="entry name" value="INTEGRAL MEMBRANE PROTEIN"/>
    <property type="match status" value="1"/>
</dbReference>
<feature type="transmembrane region" description="Helical" evidence="1">
    <location>
        <begin position="12"/>
        <end position="32"/>
    </location>
</feature>
<organism evidence="2 3">
    <name type="scientific">Clostridium cylindrosporum DSM 605</name>
    <dbReference type="NCBI Taxonomy" id="1121307"/>
    <lineage>
        <taxon>Bacteria</taxon>
        <taxon>Bacillati</taxon>
        <taxon>Bacillota</taxon>
        <taxon>Clostridia</taxon>
        <taxon>Eubacteriales</taxon>
        <taxon>Clostridiaceae</taxon>
        <taxon>Clostridium</taxon>
    </lineage>
</organism>
<proteinExistence type="predicted"/>
<feature type="transmembrane region" description="Helical" evidence="1">
    <location>
        <begin position="155"/>
        <end position="174"/>
    </location>
</feature>
<sequence>MKKTKLTTVQWLYKIALNIFGLFLCGFGIVLTVQCGLGASPWDVFQIGMTKYLPITLGQASQIIALILLAFTWYKGVIPGVGTILNAIFIGYFIDLSFKFGIKTPETILMQSVMLIVSIVIFAFGIVLSLKAMIGVGTRDALMEYLIGSMKVSVTYIRAGIELFALVGGILLNGNFGSPFGIGTVVVTITLGYVINFAAKVLKYDFDITNHYTFKDMISKNKNVVENETTI</sequence>
<reference evidence="2 3" key="1">
    <citation type="submission" date="2015-06" db="EMBL/GenBank/DDBJ databases">
        <title>Draft genome sequence of the purine-degrading Clostridium cylindrosporum HC-1 (DSM 605).</title>
        <authorList>
            <person name="Poehlein A."/>
            <person name="Schiel-Bengelsdorf B."/>
            <person name="Bengelsdorf F."/>
            <person name="Daniel R."/>
            <person name="Duerre P."/>
        </authorList>
    </citation>
    <scope>NUCLEOTIDE SEQUENCE [LARGE SCALE GENOMIC DNA]</scope>
    <source>
        <strain evidence="2 3">DSM 605</strain>
    </source>
</reference>
<gene>
    <name evidence="2" type="ORF">CLCY_1c03200</name>
</gene>
<dbReference type="InterPro" id="IPR038750">
    <property type="entry name" value="YczE/YyaS-like"/>
</dbReference>
<evidence type="ECO:0000313" key="3">
    <source>
        <dbReference type="Proteomes" id="UP000036756"/>
    </source>
</evidence>
<dbReference type="Pfam" id="PF19700">
    <property type="entry name" value="DUF6198"/>
    <property type="match status" value="1"/>
</dbReference>
<accession>A0A0J8FZV6</accession>
<name>A0A0J8FZV6_CLOCY</name>
<evidence type="ECO:0000313" key="2">
    <source>
        <dbReference type="EMBL" id="KMT21086.1"/>
    </source>
</evidence>
<dbReference type="PATRIC" id="fig|1121307.3.peg.685"/>
<keyword evidence="1" id="KW-1133">Transmembrane helix</keyword>
<comment type="caution">
    <text evidence="2">The sequence shown here is derived from an EMBL/GenBank/DDBJ whole genome shotgun (WGS) entry which is preliminary data.</text>
</comment>
<feature type="transmembrane region" description="Helical" evidence="1">
    <location>
        <begin position="52"/>
        <end position="74"/>
    </location>
</feature>
<protein>
    <recommendedName>
        <fullName evidence="4">YitT family protein</fullName>
    </recommendedName>
</protein>
<dbReference type="RefSeq" id="WP_048571472.1">
    <property type="nucleotide sequence ID" value="NZ_LFVU01000028.1"/>
</dbReference>
<keyword evidence="1" id="KW-0812">Transmembrane</keyword>
<feature type="transmembrane region" description="Helical" evidence="1">
    <location>
        <begin position="108"/>
        <end position="134"/>
    </location>
</feature>
<dbReference type="EMBL" id="LFVU01000028">
    <property type="protein sequence ID" value="KMT21086.1"/>
    <property type="molecule type" value="Genomic_DNA"/>
</dbReference>
<dbReference type="STRING" id="1121307.CLCY_1c03200"/>
<evidence type="ECO:0008006" key="4">
    <source>
        <dbReference type="Google" id="ProtNLM"/>
    </source>
</evidence>
<dbReference type="Proteomes" id="UP000036756">
    <property type="component" value="Unassembled WGS sequence"/>
</dbReference>
<dbReference type="AlphaFoldDB" id="A0A0J8FZV6"/>
<keyword evidence="1" id="KW-0472">Membrane</keyword>
<dbReference type="OrthoDB" id="154912at2"/>
<keyword evidence="3" id="KW-1185">Reference proteome</keyword>